<dbReference type="InterPro" id="IPR029063">
    <property type="entry name" value="SAM-dependent_MTases_sf"/>
</dbReference>
<dbReference type="PANTHER" id="PTHR43619:SF2">
    <property type="entry name" value="S-ADENOSYL-L-METHIONINE-DEPENDENT METHYLTRANSFERASES SUPERFAMILY PROTEIN"/>
    <property type="match status" value="1"/>
</dbReference>
<dbReference type="GO" id="GO:0032259">
    <property type="term" value="P:methylation"/>
    <property type="evidence" value="ECO:0007669"/>
    <property type="project" value="UniProtKB-KW"/>
</dbReference>
<dbReference type="PANTHER" id="PTHR43619">
    <property type="entry name" value="S-ADENOSYL-L-METHIONINE-DEPENDENT METHYLTRANSFERASE YKTD-RELATED"/>
    <property type="match status" value="1"/>
</dbReference>
<dbReference type="eggNOG" id="ENOG502S3EA">
    <property type="taxonomic scope" value="Eukaryota"/>
</dbReference>
<dbReference type="GeneID" id="17301697"/>
<organism evidence="3">
    <name type="scientific">Guillardia theta (strain CCMP2712)</name>
    <name type="common">Cryptophyte</name>
    <dbReference type="NCBI Taxonomy" id="905079"/>
    <lineage>
        <taxon>Eukaryota</taxon>
        <taxon>Cryptophyceae</taxon>
        <taxon>Pyrenomonadales</taxon>
        <taxon>Geminigeraceae</taxon>
        <taxon>Guillardia</taxon>
    </lineage>
</organism>
<evidence type="ECO:0008006" key="6">
    <source>
        <dbReference type="Google" id="ProtNLM"/>
    </source>
</evidence>
<keyword evidence="1" id="KW-0489">Methyltransferase</keyword>
<dbReference type="Proteomes" id="UP000011087">
    <property type="component" value="Unassembled WGS sequence"/>
</dbReference>
<gene>
    <name evidence="3" type="ORF">GUITHDRAFT_139286</name>
</gene>
<evidence type="ECO:0000256" key="2">
    <source>
        <dbReference type="ARBA" id="ARBA00022679"/>
    </source>
</evidence>
<dbReference type="RefSeq" id="XP_005831988.1">
    <property type="nucleotide sequence ID" value="XM_005831931.1"/>
</dbReference>
<dbReference type="Gene3D" id="3.40.50.150">
    <property type="entry name" value="Vaccinia Virus protein VP39"/>
    <property type="match status" value="1"/>
</dbReference>
<evidence type="ECO:0000313" key="5">
    <source>
        <dbReference type="Proteomes" id="UP000011087"/>
    </source>
</evidence>
<dbReference type="SUPFAM" id="SSF53335">
    <property type="entry name" value="S-adenosyl-L-methionine-dependent methyltransferases"/>
    <property type="match status" value="1"/>
</dbReference>
<protein>
    <recommendedName>
        <fullName evidence="6">S-adenosyl-L-methionine-dependent methyltransferase</fullName>
    </recommendedName>
</protein>
<dbReference type="KEGG" id="gtt:GUITHDRAFT_139286"/>
<reference evidence="5" key="2">
    <citation type="submission" date="2012-11" db="EMBL/GenBank/DDBJ databases">
        <authorList>
            <person name="Kuo A."/>
            <person name="Curtis B.A."/>
            <person name="Tanifuji G."/>
            <person name="Burki F."/>
            <person name="Gruber A."/>
            <person name="Irimia M."/>
            <person name="Maruyama S."/>
            <person name="Arias M.C."/>
            <person name="Ball S.G."/>
            <person name="Gile G.H."/>
            <person name="Hirakawa Y."/>
            <person name="Hopkins J.F."/>
            <person name="Rensing S.A."/>
            <person name="Schmutz J."/>
            <person name="Symeonidi A."/>
            <person name="Elias M."/>
            <person name="Eveleigh R.J."/>
            <person name="Herman E.K."/>
            <person name="Klute M.J."/>
            <person name="Nakayama T."/>
            <person name="Obornik M."/>
            <person name="Reyes-Prieto A."/>
            <person name="Armbrust E.V."/>
            <person name="Aves S.J."/>
            <person name="Beiko R.G."/>
            <person name="Coutinho P."/>
            <person name="Dacks J.B."/>
            <person name="Durnford D.G."/>
            <person name="Fast N.M."/>
            <person name="Green B.R."/>
            <person name="Grisdale C."/>
            <person name="Hempe F."/>
            <person name="Henrissat B."/>
            <person name="Hoppner M.P."/>
            <person name="Ishida K.-I."/>
            <person name="Kim E."/>
            <person name="Koreny L."/>
            <person name="Kroth P.G."/>
            <person name="Liu Y."/>
            <person name="Malik S.-B."/>
            <person name="Maier U.G."/>
            <person name="McRose D."/>
            <person name="Mock T."/>
            <person name="Neilson J.A."/>
            <person name="Onodera N.T."/>
            <person name="Poole A.M."/>
            <person name="Pritham E.J."/>
            <person name="Richards T.A."/>
            <person name="Rocap G."/>
            <person name="Roy S.W."/>
            <person name="Sarai C."/>
            <person name="Schaack S."/>
            <person name="Shirato S."/>
            <person name="Slamovits C.H."/>
            <person name="Spencer D.F."/>
            <person name="Suzuki S."/>
            <person name="Worden A.Z."/>
            <person name="Zauner S."/>
            <person name="Barry K."/>
            <person name="Bell C."/>
            <person name="Bharti A.K."/>
            <person name="Crow J.A."/>
            <person name="Grimwood J."/>
            <person name="Kramer R."/>
            <person name="Lindquist E."/>
            <person name="Lucas S."/>
            <person name="Salamov A."/>
            <person name="McFadden G.I."/>
            <person name="Lane C.E."/>
            <person name="Keeling P.J."/>
            <person name="Gray M.W."/>
            <person name="Grigoriev I.V."/>
            <person name="Archibald J.M."/>
        </authorList>
    </citation>
    <scope>NUCLEOTIDE SEQUENCE</scope>
    <source>
        <strain evidence="5">CCMP2712</strain>
    </source>
</reference>
<evidence type="ECO:0000313" key="4">
    <source>
        <dbReference type="EnsemblProtists" id="EKX45008"/>
    </source>
</evidence>
<reference evidence="4" key="3">
    <citation type="submission" date="2015-06" db="UniProtKB">
        <authorList>
            <consortium name="EnsemblProtists"/>
        </authorList>
    </citation>
    <scope>IDENTIFICATION</scope>
</reference>
<keyword evidence="2" id="KW-0808">Transferase</keyword>
<accession>L1J8X7</accession>
<dbReference type="OMA" id="FEGVMIY"/>
<dbReference type="HOGENOM" id="CLU_805226_0_0_1"/>
<keyword evidence="5" id="KW-1185">Reference proteome</keyword>
<dbReference type="AlphaFoldDB" id="L1J8X7"/>
<evidence type="ECO:0000256" key="1">
    <source>
        <dbReference type="ARBA" id="ARBA00022603"/>
    </source>
</evidence>
<dbReference type="PaxDb" id="55529-EKX45008"/>
<dbReference type="EMBL" id="JH993001">
    <property type="protein sequence ID" value="EKX45008.1"/>
    <property type="molecule type" value="Genomic_DNA"/>
</dbReference>
<dbReference type="EnsemblProtists" id="EKX45008">
    <property type="protein sequence ID" value="EKX45008"/>
    <property type="gene ID" value="GUITHDRAFT_139286"/>
</dbReference>
<dbReference type="OrthoDB" id="203237at2759"/>
<proteinExistence type="predicted"/>
<dbReference type="InterPro" id="IPR007213">
    <property type="entry name" value="Ppm1/Ppm2/Tcmp"/>
</dbReference>
<dbReference type="GO" id="GO:0008168">
    <property type="term" value="F:methyltransferase activity"/>
    <property type="evidence" value="ECO:0007669"/>
    <property type="project" value="UniProtKB-KW"/>
</dbReference>
<dbReference type="Pfam" id="PF04072">
    <property type="entry name" value="LCM"/>
    <property type="match status" value="1"/>
</dbReference>
<reference evidence="3 5" key="1">
    <citation type="journal article" date="2012" name="Nature">
        <title>Algal genomes reveal evolutionary mosaicism and the fate of nucleomorphs.</title>
        <authorList>
            <consortium name="DOE Joint Genome Institute"/>
            <person name="Curtis B.A."/>
            <person name="Tanifuji G."/>
            <person name="Burki F."/>
            <person name="Gruber A."/>
            <person name="Irimia M."/>
            <person name="Maruyama S."/>
            <person name="Arias M.C."/>
            <person name="Ball S.G."/>
            <person name="Gile G.H."/>
            <person name="Hirakawa Y."/>
            <person name="Hopkins J.F."/>
            <person name="Kuo A."/>
            <person name="Rensing S.A."/>
            <person name="Schmutz J."/>
            <person name="Symeonidi A."/>
            <person name="Elias M."/>
            <person name="Eveleigh R.J."/>
            <person name="Herman E.K."/>
            <person name="Klute M.J."/>
            <person name="Nakayama T."/>
            <person name="Obornik M."/>
            <person name="Reyes-Prieto A."/>
            <person name="Armbrust E.V."/>
            <person name="Aves S.J."/>
            <person name="Beiko R.G."/>
            <person name="Coutinho P."/>
            <person name="Dacks J.B."/>
            <person name="Durnford D.G."/>
            <person name="Fast N.M."/>
            <person name="Green B.R."/>
            <person name="Grisdale C.J."/>
            <person name="Hempel F."/>
            <person name="Henrissat B."/>
            <person name="Hoppner M.P."/>
            <person name="Ishida K."/>
            <person name="Kim E."/>
            <person name="Koreny L."/>
            <person name="Kroth P.G."/>
            <person name="Liu Y."/>
            <person name="Malik S.B."/>
            <person name="Maier U.G."/>
            <person name="McRose D."/>
            <person name="Mock T."/>
            <person name="Neilson J.A."/>
            <person name="Onodera N.T."/>
            <person name="Poole A.M."/>
            <person name="Pritham E.J."/>
            <person name="Richards T.A."/>
            <person name="Rocap G."/>
            <person name="Roy S.W."/>
            <person name="Sarai C."/>
            <person name="Schaack S."/>
            <person name="Shirato S."/>
            <person name="Slamovits C.H."/>
            <person name="Spencer D.F."/>
            <person name="Suzuki S."/>
            <person name="Worden A.Z."/>
            <person name="Zauner S."/>
            <person name="Barry K."/>
            <person name="Bell C."/>
            <person name="Bharti A.K."/>
            <person name="Crow J.A."/>
            <person name="Grimwood J."/>
            <person name="Kramer R."/>
            <person name="Lindquist E."/>
            <person name="Lucas S."/>
            <person name="Salamov A."/>
            <person name="McFadden G.I."/>
            <person name="Lane C.E."/>
            <person name="Keeling P.J."/>
            <person name="Gray M.W."/>
            <person name="Grigoriev I.V."/>
            <person name="Archibald J.M."/>
        </authorList>
    </citation>
    <scope>NUCLEOTIDE SEQUENCE</scope>
    <source>
        <strain evidence="3 5">CCMP2712</strain>
    </source>
</reference>
<sequence>MGVDVTRPPRRAQGIVATGRSARTDVRMLSTWFDVRGVKSSDSSRLFAIAQELQVKPPLLAPKWVWKMAWETFRVMLKALHAFDPLSAWDNHFNLSVLWWKAIAGNTRGSKVADGGIAYDMLPALTRWIVGWPLCLLFPRLHHQNVAMRTSFLSRECDLVIRENMEKKLSTRMVVVGAGFDTRGFSTRGIERVIEIDLPAVASLKQRMLHERLFKRRPSLRQVHYTSIGVDLNQVEKFERLLEEAMASESGATNCHTIFVFEAVLAYLDEGVAERLLGACRRVGSKHSDSISLCLADRLPLSRGEDREAAASLLAGLGFELGAWMPKPGIARHMASARGRGGGEE</sequence>
<evidence type="ECO:0000313" key="3">
    <source>
        <dbReference type="EMBL" id="EKX45008.1"/>
    </source>
</evidence>
<name>L1J8X7_GUITC</name>